<organism evidence="2 3">
    <name type="scientific">Pan troglodytes</name>
    <name type="common">Chimpanzee</name>
    <dbReference type="NCBI Taxonomy" id="9598"/>
    <lineage>
        <taxon>Eukaryota</taxon>
        <taxon>Metazoa</taxon>
        <taxon>Chordata</taxon>
        <taxon>Craniata</taxon>
        <taxon>Vertebrata</taxon>
        <taxon>Euteleostomi</taxon>
        <taxon>Mammalia</taxon>
        <taxon>Eutheria</taxon>
        <taxon>Euarchontoglires</taxon>
        <taxon>Primates</taxon>
        <taxon>Haplorrhini</taxon>
        <taxon>Catarrhini</taxon>
        <taxon>Hominidae</taxon>
        <taxon>Pan</taxon>
    </lineage>
</organism>
<comment type="caution">
    <text evidence="2">The sequence shown here is derived from an EMBL/GenBank/DDBJ whole genome shotgun (WGS) entry which is preliminary data.</text>
</comment>
<evidence type="ECO:0000313" key="2">
    <source>
        <dbReference type="EMBL" id="PNI82704.1"/>
    </source>
</evidence>
<reference evidence="2 3" key="1">
    <citation type="submission" date="2017-12" db="EMBL/GenBank/DDBJ databases">
        <title>High-resolution comparative analysis of great ape genomes.</title>
        <authorList>
            <person name="Pollen A."/>
            <person name="Hastie A."/>
            <person name="Hormozdiari F."/>
            <person name="Dougherty M."/>
            <person name="Liu R."/>
            <person name="Chaisson M."/>
            <person name="Hoppe E."/>
            <person name="Hill C."/>
            <person name="Pang A."/>
            <person name="Hillier L."/>
            <person name="Baker C."/>
            <person name="Armstrong J."/>
            <person name="Shendure J."/>
            <person name="Paten B."/>
            <person name="Wilson R."/>
            <person name="Chao H."/>
            <person name="Schneider V."/>
            <person name="Ventura M."/>
            <person name="Kronenberg Z."/>
            <person name="Murali S."/>
            <person name="Gordon D."/>
            <person name="Cantsilieris S."/>
            <person name="Munson K."/>
            <person name="Nelson B."/>
            <person name="Raja A."/>
            <person name="Underwood J."/>
            <person name="Diekhans M."/>
            <person name="Fiddes I."/>
            <person name="Haussler D."/>
            <person name="Eichler E."/>
        </authorList>
    </citation>
    <scope>NUCLEOTIDE SEQUENCE [LARGE SCALE GENOMIC DNA]</scope>
    <source>
        <strain evidence="2">Yerkes chimp pedigree #C0471</strain>
    </source>
</reference>
<feature type="region of interest" description="Disordered" evidence="1">
    <location>
        <begin position="1"/>
        <end position="20"/>
    </location>
</feature>
<accession>A0A2J8PFB8</accession>
<dbReference type="AlphaFoldDB" id="A0A2J8PFB8"/>
<dbReference type="Proteomes" id="UP000236370">
    <property type="component" value="Unassembled WGS sequence"/>
</dbReference>
<name>A0A2J8PFB8_PANTR</name>
<dbReference type="EMBL" id="NBAG03000215">
    <property type="protein sequence ID" value="PNI82704.1"/>
    <property type="molecule type" value="Genomic_DNA"/>
</dbReference>
<proteinExistence type="predicted"/>
<evidence type="ECO:0000256" key="1">
    <source>
        <dbReference type="SAM" id="MobiDB-lite"/>
    </source>
</evidence>
<protein>
    <submittedName>
        <fullName evidence="2">DCK isoform 2</fullName>
    </submittedName>
</protein>
<sequence length="48" mass="5088">MATPPKRSCPSLSASSEGTRIKKISIEGNIGKEPPEMWDARLGCRGSG</sequence>
<gene>
    <name evidence="2" type="ORF">CK820_G0003448</name>
</gene>
<evidence type="ECO:0000313" key="3">
    <source>
        <dbReference type="Proteomes" id="UP000236370"/>
    </source>
</evidence>